<keyword evidence="2" id="KW-1185">Reference proteome</keyword>
<dbReference type="Proteomes" id="UP000184501">
    <property type="component" value="Unassembled WGS sequence"/>
</dbReference>
<dbReference type="Pfam" id="PF08310">
    <property type="entry name" value="LGFP"/>
    <property type="match status" value="3"/>
</dbReference>
<dbReference type="STRING" id="2017.SAMN05444320_107299"/>
<reference evidence="1 2" key="1">
    <citation type="submission" date="2016-11" db="EMBL/GenBank/DDBJ databases">
        <authorList>
            <person name="Jaros S."/>
            <person name="Januszkiewicz K."/>
            <person name="Wedrychowicz H."/>
        </authorList>
    </citation>
    <scope>NUCLEOTIDE SEQUENCE [LARGE SCALE GENOMIC DNA]</scope>
    <source>
        <strain evidence="1 2">DSM 44523</strain>
    </source>
</reference>
<protein>
    <submittedName>
        <fullName evidence="1">LGFP repeat-containing protein</fullName>
    </submittedName>
</protein>
<evidence type="ECO:0000313" key="2">
    <source>
        <dbReference type="Proteomes" id="UP000184501"/>
    </source>
</evidence>
<evidence type="ECO:0000313" key="1">
    <source>
        <dbReference type="EMBL" id="SHG28055.1"/>
    </source>
</evidence>
<dbReference type="AlphaFoldDB" id="A0A1M5IIG3"/>
<proteinExistence type="predicted"/>
<dbReference type="RefSeq" id="WP_073486780.1">
    <property type="nucleotide sequence ID" value="NZ_FQVN01000007.1"/>
</dbReference>
<gene>
    <name evidence="1" type="ORF">SAMN05444320_107299</name>
</gene>
<dbReference type="InterPro" id="IPR013207">
    <property type="entry name" value="LGFP"/>
</dbReference>
<sequence length="209" mass="23060">MPTTDEITTPDGIGRFNHLNRADGASIYWHPETGAHAIHGGIREKWGSLGWERGVGYPTTDEIATADGVGRFNHFDRGPLGPASIYHTPKLGAHLIYGGIRNRFMALGAERVVGYPTTDEIATADGVGRFNHFDGGSLGPASIYYTPSTDARLVFGAIRSKWAEMGWEHSYLGYPVSEESEVNSLATQEFQGGWIEHERRTNRTEARRK</sequence>
<name>A0A1M5IIG3_STRHI</name>
<dbReference type="EMBL" id="FQVN01000007">
    <property type="protein sequence ID" value="SHG28055.1"/>
    <property type="molecule type" value="Genomic_DNA"/>
</dbReference>
<accession>A0A1M5IIG3</accession>
<organism evidence="1 2">
    <name type="scientific">Streptoalloteichus hindustanus</name>
    <dbReference type="NCBI Taxonomy" id="2017"/>
    <lineage>
        <taxon>Bacteria</taxon>
        <taxon>Bacillati</taxon>
        <taxon>Actinomycetota</taxon>
        <taxon>Actinomycetes</taxon>
        <taxon>Pseudonocardiales</taxon>
        <taxon>Pseudonocardiaceae</taxon>
        <taxon>Streptoalloteichus</taxon>
    </lineage>
</organism>